<dbReference type="Proteomes" id="UP000236641">
    <property type="component" value="Unassembled WGS sequence"/>
</dbReference>
<sequence>MRHLLLLVSLILIVSCKSVEKYNAQVTSLHSIYDLQEDVDAIYGQLKRHHPRLYQYSSKETLDFKFDSLKNTIVKPITSQEFYEKLAPVVREVRQGHISVAPPKEKFTKPERKELNKKKFEFYELDFECLDDALWVTGARTDSALIGSQVLKVNTENPMDLIKKYEHQIASDGYNTTLYSRAIGKNFARLYYRDKGFLDSVALTFKLRDSVFTRVLKRVDKNKPADSVQKPQDSTVVKTLTKDERNAKKIAEREKRKRHKKLGYISSRKEYIRNFNYLNDAVAIMKIRGFEDGPYKEFYSESFQKLDSLNTPYLILDLRDNGGGRIGEIDYLFSYLAQEPYQFINNKSEVTSRVPFMTFAMANGSPTGLKIVSAILSPIIVTHNLLKTQKVNDTLYYKFKYSKIRQPKENNFKGQVYVLINGNSFSASSIISTNLKALNLATFVGEETGGAYNGTVAGIYKYYTLPNSLVKIRFGLMQIESPYKTEPDGFGIKPDVYIVPTHEDRLNGKDPELEWILMDIEKDKSYSGSGKANQIGY</sequence>
<accession>A0A2K1DXW4</accession>
<dbReference type="GO" id="GO:0004175">
    <property type="term" value="F:endopeptidase activity"/>
    <property type="evidence" value="ECO:0007669"/>
    <property type="project" value="TreeGrafter"/>
</dbReference>
<dbReference type="GO" id="GO:0008236">
    <property type="term" value="F:serine-type peptidase activity"/>
    <property type="evidence" value="ECO:0007669"/>
    <property type="project" value="InterPro"/>
</dbReference>
<dbReference type="PANTHER" id="PTHR32060">
    <property type="entry name" value="TAIL-SPECIFIC PROTEASE"/>
    <property type="match status" value="1"/>
</dbReference>
<feature type="domain" description="Tail specific protease" evidence="1">
    <location>
        <begin position="282"/>
        <end position="497"/>
    </location>
</feature>
<evidence type="ECO:0000313" key="2">
    <source>
        <dbReference type="EMBL" id="PNQ72872.1"/>
    </source>
</evidence>
<dbReference type="OrthoDB" id="5480566at2"/>
<keyword evidence="3" id="KW-1185">Reference proteome</keyword>
<dbReference type="GO" id="GO:0030288">
    <property type="term" value="C:outer membrane-bounded periplasmic space"/>
    <property type="evidence" value="ECO:0007669"/>
    <property type="project" value="TreeGrafter"/>
</dbReference>
<comment type="caution">
    <text evidence="2">The sequence shown here is derived from an EMBL/GenBank/DDBJ whole genome shotgun (WGS) entry which is preliminary data.</text>
</comment>
<dbReference type="PROSITE" id="PS51257">
    <property type="entry name" value="PROKAR_LIPOPROTEIN"/>
    <property type="match status" value="1"/>
</dbReference>
<dbReference type="GO" id="GO:0006508">
    <property type="term" value="P:proteolysis"/>
    <property type="evidence" value="ECO:0007669"/>
    <property type="project" value="InterPro"/>
</dbReference>
<dbReference type="EMBL" id="POWF01000006">
    <property type="protein sequence ID" value="PNQ72872.1"/>
    <property type="molecule type" value="Genomic_DNA"/>
</dbReference>
<reference evidence="2 3" key="1">
    <citation type="submission" date="2018-01" db="EMBL/GenBank/DDBJ databases">
        <title>The draft genome of Hanstruepera neustonica JCM19743.</title>
        <authorList>
            <person name="He R.-H."/>
            <person name="Du Z.-J."/>
        </authorList>
    </citation>
    <scope>NUCLEOTIDE SEQUENCE [LARGE SCALE GENOMIC DNA]</scope>
    <source>
        <strain evidence="2 3">JCM19743</strain>
    </source>
</reference>
<dbReference type="SUPFAM" id="SSF52096">
    <property type="entry name" value="ClpP/crotonase"/>
    <property type="match status" value="1"/>
</dbReference>
<protein>
    <submittedName>
        <fullName evidence="2">Peptidase S41</fullName>
    </submittedName>
</protein>
<evidence type="ECO:0000313" key="3">
    <source>
        <dbReference type="Proteomes" id="UP000236641"/>
    </source>
</evidence>
<organism evidence="2 3">
    <name type="scientific">Hanstruepera neustonica</name>
    <dbReference type="NCBI Taxonomy" id="1445657"/>
    <lineage>
        <taxon>Bacteria</taxon>
        <taxon>Pseudomonadati</taxon>
        <taxon>Bacteroidota</taxon>
        <taxon>Flavobacteriia</taxon>
        <taxon>Flavobacteriales</taxon>
        <taxon>Flavobacteriaceae</taxon>
        <taxon>Hanstruepera</taxon>
    </lineage>
</organism>
<name>A0A2K1DXW4_9FLAO</name>
<dbReference type="AlphaFoldDB" id="A0A2K1DXW4"/>
<dbReference type="InterPro" id="IPR005151">
    <property type="entry name" value="Tail-specific_protease"/>
</dbReference>
<dbReference type="Gene3D" id="3.90.226.10">
    <property type="entry name" value="2-enoyl-CoA Hydratase, Chain A, domain 1"/>
    <property type="match status" value="1"/>
</dbReference>
<dbReference type="Pfam" id="PF03572">
    <property type="entry name" value="Peptidase_S41"/>
    <property type="match status" value="1"/>
</dbReference>
<proteinExistence type="predicted"/>
<dbReference type="InterPro" id="IPR029045">
    <property type="entry name" value="ClpP/crotonase-like_dom_sf"/>
</dbReference>
<dbReference type="PANTHER" id="PTHR32060:SF30">
    <property type="entry name" value="CARBOXY-TERMINAL PROCESSING PROTEASE CTPA"/>
    <property type="match status" value="1"/>
</dbReference>
<dbReference type="GO" id="GO:0007165">
    <property type="term" value="P:signal transduction"/>
    <property type="evidence" value="ECO:0007669"/>
    <property type="project" value="TreeGrafter"/>
</dbReference>
<gene>
    <name evidence="2" type="ORF">C1T31_09660</name>
</gene>
<evidence type="ECO:0000259" key="1">
    <source>
        <dbReference type="Pfam" id="PF03572"/>
    </source>
</evidence>